<reference evidence="1 2" key="1">
    <citation type="submission" date="2020-03" db="EMBL/GenBank/DDBJ databases">
        <title>Two novel Motilibacter sp.</title>
        <authorList>
            <person name="Liu S."/>
        </authorList>
    </citation>
    <scope>NUCLEOTIDE SEQUENCE [LARGE SCALE GENOMIC DNA]</scope>
    <source>
        <strain evidence="1 2">E257</strain>
    </source>
</reference>
<dbReference type="Gene3D" id="3.90.550.10">
    <property type="entry name" value="Spore Coat Polysaccharide Biosynthesis Protein SpsA, Chain A"/>
    <property type="match status" value="1"/>
</dbReference>
<dbReference type="PANTHER" id="PTHR43646:SF3">
    <property type="entry name" value="SLR1566 PROTEIN"/>
    <property type="match status" value="1"/>
</dbReference>
<dbReference type="Proteomes" id="UP000800981">
    <property type="component" value="Unassembled WGS sequence"/>
</dbReference>
<gene>
    <name evidence="1" type="ORF">G9H71_00880</name>
</gene>
<evidence type="ECO:0000313" key="2">
    <source>
        <dbReference type="Proteomes" id="UP000800981"/>
    </source>
</evidence>
<dbReference type="PANTHER" id="PTHR43646">
    <property type="entry name" value="GLYCOSYLTRANSFERASE"/>
    <property type="match status" value="1"/>
</dbReference>
<dbReference type="CDD" id="cd00761">
    <property type="entry name" value="Glyco_tranf_GTA_type"/>
    <property type="match status" value="1"/>
</dbReference>
<keyword evidence="2" id="KW-1185">Reference proteome</keyword>
<dbReference type="EMBL" id="JAANNP010000001">
    <property type="protein sequence ID" value="NHC12335.1"/>
    <property type="molecule type" value="Genomic_DNA"/>
</dbReference>
<dbReference type="Pfam" id="PF13641">
    <property type="entry name" value="Glyco_tranf_2_3"/>
    <property type="match status" value="1"/>
</dbReference>
<organism evidence="1 2">
    <name type="scientific">Motilibacter deserti</name>
    <dbReference type="NCBI Taxonomy" id="2714956"/>
    <lineage>
        <taxon>Bacteria</taxon>
        <taxon>Bacillati</taxon>
        <taxon>Actinomycetota</taxon>
        <taxon>Actinomycetes</taxon>
        <taxon>Motilibacterales</taxon>
        <taxon>Motilibacteraceae</taxon>
        <taxon>Motilibacter</taxon>
    </lineage>
</organism>
<comment type="caution">
    <text evidence="1">The sequence shown here is derived from an EMBL/GenBank/DDBJ whole genome shotgun (WGS) entry which is preliminary data.</text>
</comment>
<name>A0ABX0GRK1_9ACTN</name>
<protein>
    <submittedName>
        <fullName evidence="1">Glycosyltransferase</fullName>
    </submittedName>
</protein>
<accession>A0ABX0GRK1</accession>
<proteinExistence type="predicted"/>
<dbReference type="InterPro" id="IPR029044">
    <property type="entry name" value="Nucleotide-diphossugar_trans"/>
</dbReference>
<dbReference type="RefSeq" id="WP_166276512.1">
    <property type="nucleotide sequence ID" value="NZ_JAANNP010000001.1"/>
</dbReference>
<dbReference type="SUPFAM" id="SSF53448">
    <property type="entry name" value="Nucleotide-diphospho-sugar transferases"/>
    <property type="match status" value="1"/>
</dbReference>
<sequence>MTGGPARLAVRAGTALAVAGTVHAAYNCTRLRVPSEQPPPLAEQVSVLLPLRDEADRVEPCLQALLAALDASVELVVLDDQSTDGTADVVRAVAGPRARVVEGSPPPPGWLGKPWACAQLAKAASRNSTAYVFLDADVVLAPHALRAAVALLRTARLDLVSPYPRQEAGSLAERLVQPLLQWSWLTTLPLALAERSPRPSLAAANGQLLCVDAAAYRRAGGHGAVRGEVVEDVALLRAFKRAGARGTVVDGTRLASCRMYDGWAELRDGYAKSLWSAFGPPGAAAAVLGVLAVAYVVPPLAALRGSRTGLLGYAAGVAGRAVVARRTGGRALPDALAHPVGVLALGWLTVRSHRLRRQGRLQWRGRAVSGA</sequence>
<evidence type="ECO:0000313" key="1">
    <source>
        <dbReference type="EMBL" id="NHC12335.1"/>
    </source>
</evidence>